<dbReference type="PANTHER" id="PTHR22851">
    <property type="entry name" value="U3 SMALL NUCLEOLAR RNA U3 SNORNA ASSOCIATED PROTEIN"/>
    <property type="match status" value="1"/>
</dbReference>
<dbReference type="PANTHER" id="PTHR22851:SF0">
    <property type="entry name" value="DDB1- AND CUL4-ASSOCIATED FACTOR 13"/>
    <property type="match status" value="1"/>
</dbReference>
<proteinExistence type="predicted"/>
<keyword evidence="4" id="KW-0539">Nucleus</keyword>
<dbReference type="InterPro" id="IPR007287">
    <property type="entry name" value="Sof1"/>
</dbReference>
<accession>A0A9Q1RQJ5</accession>
<dbReference type="OrthoDB" id="10249065at2759"/>
<evidence type="ECO:0000313" key="7">
    <source>
        <dbReference type="EMBL" id="KAJ8568035.1"/>
    </source>
</evidence>
<protein>
    <recommendedName>
        <fullName evidence="6">Sof1-like protein domain-containing protein</fullName>
    </recommendedName>
</protein>
<gene>
    <name evidence="7" type="ORF">K7X08_020757</name>
</gene>
<keyword evidence="2" id="KW-0853">WD repeat</keyword>
<evidence type="ECO:0000256" key="3">
    <source>
        <dbReference type="ARBA" id="ARBA00022737"/>
    </source>
</evidence>
<comment type="caution">
    <text evidence="7">The sequence shown here is derived from an EMBL/GenBank/DDBJ whole genome shotgun (WGS) entry which is preliminary data.</text>
</comment>
<evidence type="ECO:0000256" key="2">
    <source>
        <dbReference type="ARBA" id="ARBA00022574"/>
    </source>
</evidence>
<comment type="subcellular location">
    <subcellularLocation>
        <location evidence="1">Nucleus</location>
        <location evidence="1">Nucleolus</location>
    </subcellularLocation>
</comment>
<feature type="region of interest" description="Disordered" evidence="5">
    <location>
        <begin position="72"/>
        <end position="102"/>
    </location>
</feature>
<evidence type="ECO:0000256" key="5">
    <source>
        <dbReference type="SAM" id="MobiDB-lite"/>
    </source>
</evidence>
<dbReference type="GO" id="GO:0032040">
    <property type="term" value="C:small-subunit processome"/>
    <property type="evidence" value="ECO:0007669"/>
    <property type="project" value="TreeGrafter"/>
</dbReference>
<dbReference type="AlphaFoldDB" id="A0A9Q1RQJ5"/>
<keyword evidence="3" id="KW-0677">Repeat</keyword>
<keyword evidence="8" id="KW-1185">Reference proteome</keyword>
<dbReference type="EMBL" id="JAJAGQ010000003">
    <property type="protein sequence ID" value="KAJ8568035.1"/>
    <property type="molecule type" value="Genomic_DNA"/>
</dbReference>
<evidence type="ECO:0000259" key="6">
    <source>
        <dbReference type="Pfam" id="PF04158"/>
    </source>
</evidence>
<dbReference type="Proteomes" id="UP001152561">
    <property type="component" value="Unassembled WGS sequence"/>
</dbReference>
<dbReference type="GO" id="GO:0000462">
    <property type="term" value="P:maturation of SSU-rRNA from tricistronic rRNA transcript (SSU-rRNA, 5.8S rRNA, LSU-rRNA)"/>
    <property type="evidence" value="ECO:0007669"/>
    <property type="project" value="TreeGrafter"/>
</dbReference>
<name>A0A9Q1RQJ5_9SOLA</name>
<evidence type="ECO:0000256" key="1">
    <source>
        <dbReference type="ARBA" id="ARBA00004604"/>
    </source>
</evidence>
<reference evidence="8" key="1">
    <citation type="journal article" date="2023" name="Proc. Natl. Acad. Sci. U.S.A.">
        <title>Genomic and structural basis for evolution of tropane alkaloid biosynthesis.</title>
        <authorList>
            <person name="Wanga Y.-J."/>
            <person name="Taina T."/>
            <person name="Yua J.-Y."/>
            <person name="Lia J."/>
            <person name="Xua B."/>
            <person name="Chenc J."/>
            <person name="D'Auriad J.C."/>
            <person name="Huanga J.-P."/>
            <person name="Huanga S.-X."/>
        </authorList>
    </citation>
    <scope>NUCLEOTIDE SEQUENCE [LARGE SCALE GENOMIC DNA]</scope>
    <source>
        <strain evidence="8">cv. KIB-2019</strain>
    </source>
</reference>
<evidence type="ECO:0000256" key="4">
    <source>
        <dbReference type="ARBA" id="ARBA00023242"/>
    </source>
</evidence>
<feature type="domain" description="Sof1-like protein" evidence="6">
    <location>
        <begin position="48"/>
        <end position="97"/>
    </location>
</feature>
<dbReference type="Pfam" id="PF04158">
    <property type="entry name" value="Sof1"/>
    <property type="match status" value="1"/>
</dbReference>
<sequence length="102" mass="11793">MESDDGSDNSSQPLAVHVLKNAFWGVDHQWDSDLFATAGAQVDIWNHNRHKHLPKSIYKATTQIREMIECERRREERRKAHSAPGSIQNKSLRTRRISKEGE</sequence>
<dbReference type="InterPro" id="IPR051733">
    <property type="entry name" value="WD_repeat_DCAF13/WDSOF1"/>
</dbReference>
<organism evidence="7 8">
    <name type="scientific">Anisodus acutangulus</name>
    <dbReference type="NCBI Taxonomy" id="402998"/>
    <lineage>
        <taxon>Eukaryota</taxon>
        <taxon>Viridiplantae</taxon>
        <taxon>Streptophyta</taxon>
        <taxon>Embryophyta</taxon>
        <taxon>Tracheophyta</taxon>
        <taxon>Spermatophyta</taxon>
        <taxon>Magnoliopsida</taxon>
        <taxon>eudicotyledons</taxon>
        <taxon>Gunneridae</taxon>
        <taxon>Pentapetalae</taxon>
        <taxon>asterids</taxon>
        <taxon>lamiids</taxon>
        <taxon>Solanales</taxon>
        <taxon>Solanaceae</taxon>
        <taxon>Solanoideae</taxon>
        <taxon>Hyoscyameae</taxon>
        <taxon>Anisodus</taxon>
    </lineage>
</organism>
<evidence type="ECO:0000313" key="8">
    <source>
        <dbReference type="Proteomes" id="UP001152561"/>
    </source>
</evidence>